<feature type="transmembrane region" description="Helical" evidence="9">
    <location>
        <begin position="12"/>
        <end position="36"/>
    </location>
</feature>
<dbReference type="Pfam" id="PF00005">
    <property type="entry name" value="ABC_tran"/>
    <property type="match status" value="1"/>
</dbReference>
<evidence type="ECO:0000256" key="2">
    <source>
        <dbReference type="ARBA" id="ARBA00009726"/>
    </source>
</evidence>
<keyword evidence="5" id="KW-0547">Nucleotide-binding</keyword>
<dbReference type="GO" id="GO:0016887">
    <property type="term" value="F:ATP hydrolysis activity"/>
    <property type="evidence" value="ECO:0007669"/>
    <property type="project" value="InterPro"/>
</dbReference>
<feature type="domain" description="ABC transmembrane type-1" evidence="10">
    <location>
        <begin position="1"/>
        <end position="213"/>
    </location>
</feature>
<accession>A0A7H9SQD0</accession>
<feature type="transmembrane region" description="Helical" evidence="9">
    <location>
        <begin position="227"/>
        <end position="246"/>
    </location>
</feature>
<keyword evidence="8 9" id="KW-0472">Membrane</keyword>
<dbReference type="SMART" id="SM00382">
    <property type="entry name" value="AAA"/>
    <property type="match status" value="1"/>
</dbReference>
<keyword evidence="6 11" id="KW-0067">ATP-binding</keyword>
<comment type="subcellular location">
    <subcellularLocation>
        <location evidence="1">Membrane</location>
        <topology evidence="1">Multi-pass membrane protein</topology>
    </subcellularLocation>
</comment>
<evidence type="ECO:0000256" key="1">
    <source>
        <dbReference type="ARBA" id="ARBA00004141"/>
    </source>
</evidence>
<dbReference type="PROSITE" id="PS50929">
    <property type="entry name" value="ABC_TM1F"/>
    <property type="match status" value="1"/>
</dbReference>
<evidence type="ECO:0000256" key="8">
    <source>
        <dbReference type="ARBA" id="ARBA00023136"/>
    </source>
</evidence>
<dbReference type="InterPro" id="IPR036640">
    <property type="entry name" value="ABC1_TM_sf"/>
</dbReference>
<evidence type="ECO:0000259" key="10">
    <source>
        <dbReference type="PROSITE" id="PS50929"/>
    </source>
</evidence>
<name>A0A7H9SQD0_9BILA</name>
<dbReference type="PANTHER" id="PTHR24223:SF456">
    <property type="entry name" value="MULTIDRUG RESISTANCE-ASSOCIATED PROTEIN LETHAL(2)03659"/>
    <property type="match status" value="1"/>
</dbReference>
<dbReference type="InterPro" id="IPR003439">
    <property type="entry name" value="ABC_transporter-like_ATP-bd"/>
</dbReference>
<proteinExistence type="evidence at transcript level"/>
<dbReference type="GO" id="GO:0016020">
    <property type="term" value="C:membrane"/>
    <property type="evidence" value="ECO:0007669"/>
    <property type="project" value="UniProtKB-SubCell"/>
</dbReference>
<dbReference type="GO" id="GO:0140359">
    <property type="term" value="F:ABC-type transporter activity"/>
    <property type="evidence" value="ECO:0007669"/>
    <property type="project" value="InterPro"/>
</dbReference>
<feature type="transmembrane region" description="Helical" evidence="9">
    <location>
        <begin position="203"/>
        <end position="221"/>
    </location>
</feature>
<reference evidence="11" key="2">
    <citation type="submission" date="2020-05" db="EMBL/GenBank/DDBJ databases">
        <authorList>
            <person name="Kang H.-M."/>
            <person name="Kim M.-S."/>
            <person name="Lee J.-S."/>
        </authorList>
    </citation>
    <scope>NUCLEOTIDE SEQUENCE</scope>
</reference>
<dbReference type="Gene3D" id="1.20.1560.10">
    <property type="entry name" value="ABC transporter type 1, transmembrane domain"/>
    <property type="match status" value="1"/>
</dbReference>
<dbReference type="PANTHER" id="PTHR24223">
    <property type="entry name" value="ATP-BINDING CASSETTE SUB-FAMILY C"/>
    <property type="match status" value="1"/>
</dbReference>
<dbReference type="Gene3D" id="3.40.50.300">
    <property type="entry name" value="P-loop containing nucleotide triphosphate hydrolases"/>
    <property type="match status" value="2"/>
</dbReference>
<dbReference type="InterPro" id="IPR011527">
    <property type="entry name" value="ABC1_TM_dom"/>
</dbReference>
<evidence type="ECO:0000313" key="11">
    <source>
        <dbReference type="EMBL" id="QNH67888.1"/>
    </source>
</evidence>
<dbReference type="InterPro" id="IPR003593">
    <property type="entry name" value="AAA+_ATPase"/>
</dbReference>
<protein>
    <submittedName>
        <fullName evidence="11">ATP-binding cassette transporter subfamily C member 4 X5</fullName>
    </submittedName>
</protein>
<dbReference type="SUPFAM" id="SSF52540">
    <property type="entry name" value="P-loop containing nucleoside triphosphate hydrolases"/>
    <property type="match status" value="1"/>
</dbReference>
<keyword evidence="4 9" id="KW-0812">Transmembrane</keyword>
<dbReference type="Pfam" id="PF00664">
    <property type="entry name" value="ABC_membrane"/>
    <property type="match status" value="1"/>
</dbReference>
<keyword evidence="7 9" id="KW-1133">Transmembrane helix</keyword>
<dbReference type="InterPro" id="IPR027417">
    <property type="entry name" value="P-loop_NTPase"/>
</dbReference>
<dbReference type="EMBL" id="MT524833">
    <property type="protein sequence ID" value="QNH67888.1"/>
    <property type="molecule type" value="mRNA"/>
</dbReference>
<evidence type="ECO:0000256" key="4">
    <source>
        <dbReference type="ARBA" id="ARBA00022692"/>
    </source>
</evidence>
<evidence type="ECO:0000256" key="9">
    <source>
        <dbReference type="SAM" id="Phobius"/>
    </source>
</evidence>
<dbReference type="AlphaFoldDB" id="A0A7H9SQD0"/>
<comment type="similarity">
    <text evidence="2">Belongs to the ABC transporter superfamily. ABCC family. Conjugate transporter (TC 3.A.1.208) subfamily.</text>
</comment>
<evidence type="ECO:0000256" key="3">
    <source>
        <dbReference type="ARBA" id="ARBA00022448"/>
    </source>
</evidence>
<reference evidence="11" key="1">
    <citation type="journal article" date="2020" name="Comp. Biochem. Physiol. Part D Genomics Proteomics">
        <title>The genome of the marine monogonont rotifer Brachionus rotundiformis and insight into species-specific detoxification components in Brachionus spp.</title>
        <authorList>
            <person name="Kang H.M."/>
            <person name="Kim M.S."/>
            <person name="Choi B.S."/>
            <person name="Kim D.H."/>
            <person name="Kim H.J."/>
            <person name="Hwang U.K."/>
            <person name="Hagiwara A."/>
            <person name="Lee J.S."/>
        </authorList>
    </citation>
    <scope>NUCLEOTIDE SEQUENCE</scope>
</reference>
<dbReference type="SUPFAM" id="SSF90123">
    <property type="entry name" value="ABC transporter transmembrane region"/>
    <property type="match status" value="1"/>
</dbReference>
<evidence type="ECO:0000256" key="5">
    <source>
        <dbReference type="ARBA" id="ARBA00022741"/>
    </source>
</evidence>
<sequence length="435" mass="50533">MDFFDQKINFEWGLIYGSFIFLSLLICTIVDHVYFWNSARYGLQIQVALRGLLYEQVLKLRKSKIDKGKLDDVFSNGLNAFEAVIEFLPYFIIAPLQLIFVTYYLIYNVHYMFLVGCIILIFFLPIQFITGALFEWFQDKFNENTRKRINKLKEMLSSIKVIKLNNYEKYFYDQVKIFRNLETKYLKGIHMISALNTIIEIDFSVYITFVSMISLVIFTDIPLKPAFIVYSMAFYTRLNGTLGYFLSKAIKNGRTCLHRMRVIQETLCQNELYVPIENNNNTSEPDVMIECSNLTSESLGDSEQGFKLNGISFKAKRGELIVIKGANNSGKTTLLESLINEVKIESGQVKINGIGRGIYFNSDIYLFDEPLCAVDYEDSDSIRKNVFQELLGNKTRIVATHRVEDWRDLAPRVIVLENGIKIFDGTYNHYEYENR</sequence>
<evidence type="ECO:0000256" key="7">
    <source>
        <dbReference type="ARBA" id="ARBA00022989"/>
    </source>
</evidence>
<dbReference type="InterPro" id="IPR050173">
    <property type="entry name" value="ABC_transporter_C-like"/>
</dbReference>
<keyword evidence="3" id="KW-0813">Transport</keyword>
<evidence type="ECO:0000256" key="6">
    <source>
        <dbReference type="ARBA" id="ARBA00022840"/>
    </source>
</evidence>
<feature type="transmembrane region" description="Helical" evidence="9">
    <location>
        <begin position="112"/>
        <end position="137"/>
    </location>
</feature>
<feature type="transmembrane region" description="Helical" evidence="9">
    <location>
        <begin position="87"/>
        <end position="106"/>
    </location>
</feature>
<dbReference type="GO" id="GO:0005524">
    <property type="term" value="F:ATP binding"/>
    <property type="evidence" value="ECO:0007669"/>
    <property type="project" value="UniProtKB-KW"/>
</dbReference>
<organism evidence="11">
    <name type="scientific">Brachionus rotundiformis</name>
    <dbReference type="NCBI Taxonomy" id="96890"/>
    <lineage>
        <taxon>Eukaryota</taxon>
        <taxon>Metazoa</taxon>
        <taxon>Spiralia</taxon>
        <taxon>Gnathifera</taxon>
        <taxon>Rotifera</taxon>
        <taxon>Eurotatoria</taxon>
        <taxon>Monogononta</taxon>
        <taxon>Pseudotrocha</taxon>
        <taxon>Ploima</taxon>
        <taxon>Brachionidae</taxon>
        <taxon>Brachionus</taxon>
    </lineage>
</organism>